<evidence type="ECO:0000313" key="6">
    <source>
        <dbReference type="Proteomes" id="UP000240418"/>
    </source>
</evidence>
<organism evidence="5 6">
    <name type="scientific">Shimia abyssi</name>
    <dbReference type="NCBI Taxonomy" id="1662395"/>
    <lineage>
        <taxon>Bacteria</taxon>
        <taxon>Pseudomonadati</taxon>
        <taxon>Pseudomonadota</taxon>
        <taxon>Alphaproteobacteria</taxon>
        <taxon>Rhodobacterales</taxon>
        <taxon>Roseobacteraceae</taxon>
    </lineage>
</organism>
<protein>
    <submittedName>
        <fullName evidence="5">AraC-like DNA-binding protein</fullName>
    </submittedName>
</protein>
<keyword evidence="2 5" id="KW-0238">DNA-binding</keyword>
<dbReference type="InterPro" id="IPR009057">
    <property type="entry name" value="Homeodomain-like_sf"/>
</dbReference>
<dbReference type="GO" id="GO:0005829">
    <property type="term" value="C:cytosol"/>
    <property type="evidence" value="ECO:0007669"/>
    <property type="project" value="TreeGrafter"/>
</dbReference>
<keyword evidence="3" id="KW-0804">Transcription</keyword>
<dbReference type="GO" id="GO:0003700">
    <property type="term" value="F:DNA-binding transcription factor activity"/>
    <property type="evidence" value="ECO:0007669"/>
    <property type="project" value="InterPro"/>
</dbReference>
<evidence type="ECO:0000313" key="5">
    <source>
        <dbReference type="EMBL" id="PSL21583.1"/>
    </source>
</evidence>
<proteinExistence type="predicted"/>
<reference evidence="5 6" key="1">
    <citation type="submission" date="2018-03" db="EMBL/GenBank/DDBJ databases">
        <title>Genomic Encyclopedia of Archaeal and Bacterial Type Strains, Phase II (KMG-II): from individual species to whole genera.</title>
        <authorList>
            <person name="Goeker M."/>
        </authorList>
    </citation>
    <scope>NUCLEOTIDE SEQUENCE [LARGE SCALE GENOMIC DNA]</scope>
    <source>
        <strain evidence="5 6">DSM 100673</strain>
    </source>
</reference>
<comment type="caution">
    <text evidence="5">The sequence shown here is derived from an EMBL/GenBank/DDBJ whole genome shotgun (WGS) entry which is preliminary data.</text>
</comment>
<evidence type="ECO:0000256" key="3">
    <source>
        <dbReference type="ARBA" id="ARBA00023163"/>
    </source>
</evidence>
<feature type="domain" description="HTH araC/xylS-type" evidence="4">
    <location>
        <begin position="227"/>
        <end position="325"/>
    </location>
</feature>
<evidence type="ECO:0000259" key="4">
    <source>
        <dbReference type="PROSITE" id="PS01124"/>
    </source>
</evidence>
<keyword evidence="1" id="KW-0805">Transcription regulation</keyword>
<dbReference type="SMART" id="SM00342">
    <property type="entry name" value="HTH_ARAC"/>
    <property type="match status" value="1"/>
</dbReference>
<dbReference type="PRINTS" id="PR00032">
    <property type="entry name" value="HTHARAC"/>
</dbReference>
<dbReference type="GO" id="GO:0000976">
    <property type="term" value="F:transcription cis-regulatory region binding"/>
    <property type="evidence" value="ECO:0007669"/>
    <property type="project" value="TreeGrafter"/>
</dbReference>
<dbReference type="PANTHER" id="PTHR47894">
    <property type="entry name" value="HTH-TYPE TRANSCRIPTIONAL REGULATOR GADX"/>
    <property type="match status" value="1"/>
</dbReference>
<dbReference type="AlphaFoldDB" id="A0A2P8FIN8"/>
<dbReference type="EMBL" id="PYGJ01000001">
    <property type="protein sequence ID" value="PSL21583.1"/>
    <property type="molecule type" value="Genomic_DNA"/>
</dbReference>
<gene>
    <name evidence="5" type="ORF">CLV88_1015</name>
</gene>
<dbReference type="InterPro" id="IPR018060">
    <property type="entry name" value="HTH_AraC"/>
</dbReference>
<dbReference type="InterPro" id="IPR020449">
    <property type="entry name" value="Tscrpt_reg_AraC-type_HTH"/>
</dbReference>
<accession>A0A2P8FIN8</accession>
<name>A0A2P8FIN8_9RHOB</name>
<dbReference type="Pfam" id="PF12625">
    <property type="entry name" value="Arabinose_bd"/>
    <property type="match status" value="1"/>
</dbReference>
<keyword evidence="6" id="KW-1185">Reference proteome</keyword>
<dbReference type="SUPFAM" id="SSF46689">
    <property type="entry name" value="Homeodomain-like"/>
    <property type="match status" value="1"/>
</dbReference>
<dbReference type="InterPro" id="IPR018062">
    <property type="entry name" value="HTH_AraC-typ_CS"/>
</dbReference>
<dbReference type="PROSITE" id="PS00041">
    <property type="entry name" value="HTH_ARAC_FAMILY_1"/>
    <property type="match status" value="1"/>
</dbReference>
<dbReference type="OrthoDB" id="9805730at2"/>
<dbReference type="Gene3D" id="1.10.10.60">
    <property type="entry name" value="Homeodomain-like"/>
    <property type="match status" value="1"/>
</dbReference>
<dbReference type="PANTHER" id="PTHR47894:SF4">
    <property type="entry name" value="HTH-TYPE TRANSCRIPTIONAL REGULATOR GADX"/>
    <property type="match status" value="1"/>
</dbReference>
<dbReference type="RefSeq" id="WP_106606334.1">
    <property type="nucleotide sequence ID" value="NZ_PYGJ01000001.1"/>
</dbReference>
<evidence type="ECO:0000256" key="1">
    <source>
        <dbReference type="ARBA" id="ARBA00023015"/>
    </source>
</evidence>
<sequence length="331" mass="36337">MITQFDGMIRLILVRPFVDHIRSLGFDPDPILNEWGLSSDKVQNPDISVHADTIYGLVNRLADHARDPFLGCHVGEQFDLSRWPVLTEAAQDASSIGDFYTRFVQLVPQQASSVRHELAIRADTTTYAVMRIVSTKASTAHIDGFGLAMHTRLLQMVTGAQWAPSRLILHTAYPQALPRGYLGATILRHDRNGLALTFPTKWLHHKIALQLPSQTPAPNDIALSLIVALRTAAKPHLSQQVISQDQLAADLGMSLSALKAGLKRQGTTLPRELKALKIRLACQALADPKRTISDIGQSLGYADPSHFARFFKSQTGTSPSAHRAAQVNSSH</sequence>
<dbReference type="Pfam" id="PF12833">
    <property type="entry name" value="HTH_18"/>
    <property type="match status" value="1"/>
</dbReference>
<dbReference type="PROSITE" id="PS01124">
    <property type="entry name" value="HTH_ARAC_FAMILY_2"/>
    <property type="match status" value="1"/>
</dbReference>
<dbReference type="Proteomes" id="UP000240418">
    <property type="component" value="Unassembled WGS sequence"/>
</dbReference>
<dbReference type="InterPro" id="IPR032687">
    <property type="entry name" value="AraC-type_N"/>
</dbReference>
<evidence type="ECO:0000256" key="2">
    <source>
        <dbReference type="ARBA" id="ARBA00023125"/>
    </source>
</evidence>